<dbReference type="Pfam" id="PF04921">
    <property type="entry name" value="XAP5"/>
    <property type="match status" value="1"/>
</dbReference>
<evidence type="ECO:0000259" key="4">
    <source>
        <dbReference type="Pfam" id="PF25273"/>
    </source>
</evidence>
<feature type="region of interest" description="Disordered" evidence="2">
    <location>
        <begin position="84"/>
        <end position="138"/>
    </location>
</feature>
<proteinExistence type="predicted"/>
<evidence type="ECO:0000313" key="5">
    <source>
        <dbReference type="EMBL" id="VEN33762.1"/>
    </source>
</evidence>
<feature type="coiled-coil region" evidence="1">
    <location>
        <begin position="727"/>
        <end position="754"/>
    </location>
</feature>
<feature type="region of interest" description="Disordered" evidence="2">
    <location>
        <begin position="1"/>
        <end position="25"/>
    </location>
</feature>
<feature type="region of interest" description="Disordered" evidence="2">
    <location>
        <begin position="395"/>
        <end position="429"/>
    </location>
</feature>
<feature type="region of interest" description="Disordered" evidence="2">
    <location>
        <begin position="462"/>
        <end position="501"/>
    </location>
</feature>
<dbReference type="PANTHER" id="PTHR10773:SF19">
    <property type="match status" value="1"/>
</dbReference>
<dbReference type="Pfam" id="PF25273">
    <property type="entry name" value="DUF7869"/>
    <property type="match status" value="1"/>
</dbReference>
<dbReference type="OrthoDB" id="6774481at2759"/>
<feature type="domain" description="FAM50A/XAP5 C-terminal" evidence="3">
    <location>
        <begin position="218"/>
        <end position="251"/>
    </location>
</feature>
<feature type="compositionally biased region" description="Acidic residues" evidence="2">
    <location>
        <begin position="123"/>
        <end position="137"/>
    </location>
</feature>
<keyword evidence="6" id="KW-1185">Reference proteome</keyword>
<sequence length="1055" mass="122676">MAHYKGAASEAGRAMQLMKKREKEMQDMEIRKKKIEEDLKLNNIETKFATHYDAVEQQLKSSTIGLVTLDEMKAKQENIVKEREKKLAQKQAEKEREKQRQLEAKQAEKNKQKKQIQALSFSLDEDEAVEDDDEGDSKEDIVTFKRSVEEVEKSNLKKIKKDPNVDTSFLPDREREEEENRLREELRQQWAEQQQKLKEEEIDITFSYWDGSGHRRTVRVKKDQLMYVKEDLILPHHYTFYDFIVTKDEENNSLSTAGDLSYNNGYIELSPAIIASQERMQNYDQNALPIQVTDEGNTNNVYCGLSPINTRQDLSLELSTAGCSRAVCFPPLPTSTIDKVEYMEDITEENSDGGILIENYVVEHPSTVMSSIEQSFVSQYSQEHLDGSVSMIDSESYKAGSEQPKTKDDSVRDRGCSRENSFDDCSNQSSLANTVVPTTRDCLVEGSSKEFGKVLNKGILSVPAEPNQGQGNHDLDKKSRKRKRNPKEWKRNIKKQKHNKGEEYVNSKNKLIPKRHLKVPCIEKCRYKCYSVISEGERETILKSFWEIGDITRQRQYVSSSMESVDPKYRYPTNDSNRAHNQAYFLRRNGEKVRVCKKFFMATLDIGDTMIRTTIAKRNSNLIVEMDHRGRHRKQKVLDPALKDAVRSHINSIPRVESHYLRNQTSRDYFEGSLNISTLYRLYKEKCLENNSPYVKKSMYEHIFNTEFNIGFHKPKKDQCSTCECYRNSSEEDRRQLQEMYEKHLRDKDLSREEKAKDVEDAKTKENKIVAVYDLQAVLPSPSGDVSSFYYKSRLATYNFTMYDIVRKQGYCYVWSEHRAKRGANEIGTCVLNFLRMNADGKSIVFFSDNCAGQNKNKFIAAMYLFAVSNLNIPSITHKFLVTGHTQNEGDSMHSCIEREKKRVLKSGPIYVPSQWIPVIRLAKKKGNPYIIQEMDTSDIYNLKKLSEDMGKNFNESNQHEKVLWSNIKILNFRKDEPYFIYYKYNYDDAEYKFIDIRGRKSTRSLITNTFSLKPAYECSPKISKDKKDGLLFLCKTKAIKQQYHSFYKNLPSNQ</sequence>
<organism evidence="5 6">
    <name type="scientific">Callosobruchus maculatus</name>
    <name type="common">Southern cowpea weevil</name>
    <name type="synonym">Pulse bruchid</name>
    <dbReference type="NCBI Taxonomy" id="64391"/>
    <lineage>
        <taxon>Eukaryota</taxon>
        <taxon>Metazoa</taxon>
        <taxon>Ecdysozoa</taxon>
        <taxon>Arthropoda</taxon>
        <taxon>Hexapoda</taxon>
        <taxon>Insecta</taxon>
        <taxon>Pterygota</taxon>
        <taxon>Neoptera</taxon>
        <taxon>Endopterygota</taxon>
        <taxon>Coleoptera</taxon>
        <taxon>Polyphaga</taxon>
        <taxon>Cucujiformia</taxon>
        <taxon>Chrysomeloidea</taxon>
        <taxon>Chrysomelidae</taxon>
        <taxon>Bruchinae</taxon>
        <taxon>Bruchini</taxon>
        <taxon>Callosobruchus</taxon>
    </lineage>
</organism>
<feature type="domain" description="DUF7869" evidence="4">
    <location>
        <begin position="809"/>
        <end position="901"/>
    </location>
</feature>
<evidence type="ECO:0000256" key="1">
    <source>
        <dbReference type="SAM" id="Coils"/>
    </source>
</evidence>
<dbReference type="InterPro" id="IPR048337">
    <property type="entry name" value="FAM50A/XAP5_C"/>
</dbReference>
<feature type="compositionally biased region" description="Basic and acidic residues" evidence="2">
    <location>
        <begin position="84"/>
        <end position="110"/>
    </location>
</feature>
<feature type="coiled-coil region" evidence="1">
    <location>
        <begin position="176"/>
        <end position="203"/>
    </location>
</feature>
<protein>
    <submittedName>
        <fullName evidence="5">Uncharacterized protein</fullName>
    </submittedName>
</protein>
<dbReference type="Proteomes" id="UP000410492">
    <property type="component" value="Unassembled WGS sequence"/>
</dbReference>
<accession>A0A653BDV1</accession>
<evidence type="ECO:0000259" key="3">
    <source>
        <dbReference type="Pfam" id="PF04921"/>
    </source>
</evidence>
<feature type="compositionally biased region" description="Basic and acidic residues" evidence="2">
    <location>
        <begin position="404"/>
        <end position="421"/>
    </location>
</feature>
<dbReference type="EMBL" id="CAACVG010000220">
    <property type="protein sequence ID" value="VEN33762.1"/>
    <property type="molecule type" value="Genomic_DNA"/>
</dbReference>
<name>A0A653BDV1_CALMS</name>
<keyword evidence="1" id="KW-0175">Coiled coil</keyword>
<evidence type="ECO:0000256" key="2">
    <source>
        <dbReference type="SAM" id="MobiDB-lite"/>
    </source>
</evidence>
<dbReference type="AlphaFoldDB" id="A0A653BDV1"/>
<gene>
    <name evidence="5" type="ORF">CALMAC_LOCUS197</name>
</gene>
<dbReference type="PANTHER" id="PTHR10773">
    <property type="entry name" value="DNA-DIRECTED RNA POLYMERASES I, II, AND III SUBUNIT RPABC2"/>
    <property type="match status" value="1"/>
</dbReference>
<reference evidence="5 6" key="1">
    <citation type="submission" date="2019-01" db="EMBL/GenBank/DDBJ databases">
        <authorList>
            <person name="Sayadi A."/>
        </authorList>
    </citation>
    <scope>NUCLEOTIDE SEQUENCE [LARGE SCALE GENOMIC DNA]</scope>
</reference>
<evidence type="ECO:0000313" key="6">
    <source>
        <dbReference type="Proteomes" id="UP000410492"/>
    </source>
</evidence>
<dbReference type="InterPro" id="IPR057191">
    <property type="entry name" value="DUF7869"/>
</dbReference>